<dbReference type="InterPro" id="IPR013785">
    <property type="entry name" value="Aldolase_TIM"/>
</dbReference>
<keyword evidence="6 9" id="KW-0028">Amino-acid biosynthesis</keyword>
<dbReference type="OrthoDB" id="9781903at2"/>
<dbReference type="STRING" id="530564.Psta_4421"/>
<accession>D2R5Y2</accession>
<dbReference type="InterPro" id="IPR011060">
    <property type="entry name" value="RibuloseP-bd_barrel"/>
</dbReference>
<dbReference type="EC" id="5.3.1.16" evidence="9 11"/>
<evidence type="ECO:0000256" key="1">
    <source>
        <dbReference type="ARBA" id="ARBA00000901"/>
    </source>
</evidence>
<evidence type="ECO:0000313" key="12">
    <source>
        <dbReference type="EMBL" id="ADB19067.1"/>
    </source>
</evidence>
<proteinExistence type="inferred from homology"/>
<feature type="active site" description="Proton donor" evidence="9">
    <location>
        <position position="128"/>
    </location>
</feature>
<dbReference type="GO" id="GO:0003949">
    <property type="term" value="F:1-(5-phosphoribosyl)-5-[(5-phosphoribosylamino)methylideneamino]imidazole-4-carboxamide isomerase activity"/>
    <property type="evidence" value="ECO:0007669"/>
    <property type="project" value="UniProtKB-UniRule"/>
</dbReference>
<dbReference type="InterPro" id="IPR006062">
    <property type="entry name" value="His_biosynth"/>
</dbReference>
<evidence type="ECO:0000256" key="9">
    <source>
        <dbReference type="HAMAP-Rule" id="MF_01014"/>
    </source>
</evidence>
<dbReference type="UniPathway" id="UPA00031">
    <property type="reaction ID" value="UER00009"/>
</dbReference>
<evidence type="ECO:0000256" key="2">
    <source>
        <dbReference type="ARBA" id="ARBA00004496"/>
    </source>
</evidence>
<dbReference type="GO" id="GO:0000105">
    <property type="term" value="P:L-histidine biosynthetic process"/>
    <property type="evidence" value="ECO:0007669"/>
    <property type="project" value="UniProtKB-UniRule"/>
</dbReference>
<keyword evidence="5 9" id="KW-0963">Cytoplasm</keyword>
<dbReference type="eggNOG" id="COG0106">
    <property type="taxonomic scope" value="Bacteria"/>
</dbReference>
<dbReference type="PANTHER" id="PTHR43090:SF2">
    <property type="entry name" value="1-(5-PHOSPHORIBOSYL)-5-[(5-PHOSPHORIBOSYLAMINO)METHYLIDENEAMINO] IMIDAZOLE-4-CARBOXAMIDE ISOMERASE"/>
    <property type="match status" value="1"/>
</dbReference>
<evidence type="ECO:0000256" key="8">
    <source>
        <dbReference type="ARBA" id="ARBA00023235"/>
    </source>
</evidence>
<evidence type="ECO:0000256" key="7">
    <source>
        <dbReference type="ARBA" id="ARBA00023102"/>
    </source>
</evidence>
<comment type="similarity">
    <text evidence="4 9 10">Belongs to the HisA/HisF family.</text>
</comment>
<dbReference type="FunFam" id="3.20.20.70:FF:000009">
    <property type="entry name" value="1-(5-phosphoribosyl)-5-[(5-phosphoribosylamino)methylideneamino] imidazole-4-carboxamide isomerase"/>
    <property type="match status" value="1"/>
</dbReference>
<dbReference type="EMBL" id="CP001848">
    <property type="protein sequence ID" value="ADB19067.1"/>
    <property type="molecule type" value="Genomic_DNA"/>
</dbReference>
<dbReference type="InterPro" id="IPR006063">
    <property type="entry name" value="HisA_bact_arch"/>
</dbReference>
<dbReference type="HOGENOM" id="CLU_048577_1_1_0"/>
<dbReference type="CDD" id="cd04732">
    <property type="entry name" value="HisA"/>
    <property type="match status" value="1"/>
</dbReference>
<name>D2R5Y2_PIRSD</name>
<gene>
    <name evidence="9" type="primary">hisA</name>
    <name evidence="12" type="ordered locus">Psta_4421</name>
</gene>
<dbReference type="Proteomes" id="UP000001887">
    <property type="component" value="Chromosome"/>
</dbReference>
<comment type="pathway">
    <text evidence="3 9 11">Amino-acid biosynthesis; L-histidine biosynthesis; L-histidine from 5-phospho-alpha-D-ribose 1-diphosphate: step 4/9.</text>
</comment>
<dbReference type="PANTHER" id="PTHR43090">
    <property type="entry name" value="1-(5-PHOSPHORIBOSYL)-5-[(5-PHOSPHORIBOSYLAMINO)METHYLIDENEAMINO] IMIDAZOLE-4-CARBOXAMIDE ISOMERASE"/>
    <property type="match status" value="1"/>
</dbReference>
<evidence type="ECO:0000313" key="13">
    <source>
        <dbReference type="Proteomes" id="UP000001887"/>
    </source>
</evidence>
<reference evidence="12 13" key="1">
    <citation type="journal article" date="2009" name="Stand. Genomic Sci.">
        <title>Complete genome sequence of Pirellula staleyi type strain (ATCC 27377).</title>
        <authorList>
            <person name="Clum A."/>
            <person name="Tindall B.J."/>
            <person name="Sikorski J."/>
            <person name="Ivanova N."/>
            <person name="Mavrommatis K."/>
            <person name="Lucas S."/>
            <person name="Glavina del Rio T."/>
            <person name="Nolan M."/>
            <person name="Chen F."/>
            <person name="Tice H."/>
            <person name="Pitluck S."/>
            <person name="Cheng J.F."/>
            <person name="Chertkov O."/>
            <person name="Brettin T."/>
            <person name="Han C."/>
            <person name="Detter J.C."/>
            <person name="Kuske C."/>
            <person name="Bruce D."/>
            <person name="Goodwin L."/>
            <person name="Ovchinikova G."/>
            <person name="Pati A."/>
            <person name="Mikhailova N."/>
            <person name="Chen A."/>
            <person name="Palaniappan K."/>
            <person name="Land M."/>
            <person name="Hauser L."/>
            <person name="Chang Y.J."/>
            <person name="Jeffries C.D."/>
            <person name="Chain P."/>
            <person name="Rohde M."/>
            <person name="Goker M."/>
            <person name="Bristow J."/>
            <person name="Eisen J.A."/>
            <person name="Markowitz V."/>
            <person name="Hugenholtz P."/>
            <person name="Kyrpides N.C."/>
            <person name="Klenk H.P."/>
            <person name="Lapidus A."/>
        </authorList>
    </citation>
    <scope>NUCLEOTIDE SEQUENCE [LARGE SCALE GENOMIC DNA]</scope>
    <source>
        <strain evidence="13">ATCC 27377 / DSM 6068 / ICPB 4128</strain>
    </source>
</reference>
<evidence type="ECO:0000256" key="11">
    <source>
        <dbReference type="RuleBase" id="RU003658"/>
    </source>
</evidence>
<comment type="subcellular location">
    <subcellularLocation>
        <location evidence="2 9 11">Cytoplasm</location>
    </subcellularLocation>
</comment>
<dbReference type="NCBIfam" id="TIGR00007">
    <property type="entry name" value="1-(5-phosphoribosyl)-5-[(5-phosphoribosylamino)methylideneamino]imidazole-4-carboxamide isomerase"/>
    <property type="match status" value="1"/>
</dbReference>
<dbReference type="NCBIfam" id="NF010112">
    <property type="entry name" value="PRK13585.1"/>
    <property type="match status" value="1"/>
</dbReference>
<feature type="active site" description="Proton acceptor" evidence="9">
    <location>
        <position position="8"/>
    </location>
</feature>
<evidence type="ECO:0000256" key="5">
    <source>
        <dbReference type="ARBA" id="ARBA00022490"/>
    </source>
</evidence>
<evidence type="ECO:0000256" key="3">
    <source>
        <dbReference type="ARBA" id="ARBA00005133"/>
    </source>
</evidence>
<sequence>MEIWPAIDLRGGKCVRLRQGDYQQETIYGEPVEMAQKWVSEGATCLHLVDLDGARDGSNANLAAVKSIVEATKVPCQLGGGIRDEHSIERMLAIGVYRLIVGTKAIKDPAWFREMCRKYPHQLAAGIDARNGLVATDGWLETSGVSAIDLARDFQAEPIAAVIYTDIARDGMLQGVNLPAMTDMKRAITTPVIASGGVTTVDDIRQLAAAGLDGTIVGRALYEGTVTLQGCLEAAR</sequence>
<dbReference type="GO" id="GO:0005737">
    <property type="term" value="C:cytoplasm"/>
    <property type="evidence" value="ECO:0007669"/>
    <property type="project" value="UniProtKB-SubCell"/>
</dbReference>
<dbReference type="Pfam" id="PF00977">
    <property type="entry name" value="His_biosynth"/>
    <property type="match status" value="1"/>
</dbReference>
<dbReference type="GO" id="GO:0000162">
    <property type="term" value="P:L-tryptophan biosynthetic process"/>
    <property type="evidence" value="ECO:0007669"/>
    <property type="project" value="TreeGrafter"/>
</dbReference>
<dbReference type="KEGG" id="psl:Psta_4421"/>
<dbReference type="Gene3D" id="3.20.20.70">
    <property type="entry name" value="Aldolase class I"/>
    <property type="match status" value="1"/>
</dbReference>
<keyword evidence="7 9" id="KW-0368">Histidine biosynthesis</keyword>
<dbReference type="AlphaFoldDB" id="D2R5Y2"/>
<dbReference type="InterPro" id="IPR023016">
    <property type="entry name" value="HisA/PriA"/>
</dbReference>
<evidence type="ECO:0000256" key="6">
    <source>
        <dbReference type="ARBA" id="ARBA00022605"/>
    </source>
</evidence>
<evidence type="ECO:0000256" key="10">
    <source>
        <dbReference type="RuleBase" id="RU003657"/>
    </source>
</evidence>
<organism evidence="12 13">
    <name type="scientific">Pirellula staleyi (strain ATCC 27377 / DSM 6068 / ICPB 4128)</name>
    <name type="common">Pirella staleyi</name>
    <dbReference type="NCBI Taxonomy" id="530564"/>
    <lineage>
        <taxon>Bacteria</taxon>
        <taxon>Pseudomonadati</taxon>
        <taxon>Planctomycetota</taxon>
        <taxon>Planctomycetia</taxon>
        <taxon>Pirellulales</taxon>
        <taxon>Pirellulaceae</taxon>
        <taxon>Pirellula</taxon>
    </lineage>
</organism>
<dbReference type="HAMAP" id="MF_01014">
    <property type="entry name" value="HisA"/>
    <property type="match status" value="1"/>
</dbReference>
<keyword evidence="13" id="KW-1185">Reference proteome</keyword>
<evidence type="ECO:0000256" key="4">
    <source>
        <dbReference type="ARBA" id="ARBA00009667"/>
    </source>
</evidence>
<comment type="catalytic activity">
    <reaction evidence="1 9 11">
        <text>1-(5-phospho-beta-D-ribosyl)-5-[(5-phospho-beta-D-ribosylamino)methylideneamino]imidazole-4-carboxamide = 5-[(5-phospho-1-deoxy-D-ribulos-1-ylimino)methylamino]-1-(5-phospho-beta-D-ribosyl)imidazole-4-carboxamide</text>
        <dbReference type="Rhea" id="RHEA:15469"/>
        <dbReference type="ChEBI" id="CHEBI:58435"/>
        <dbReference type="ChEBI" id="CHEBI:58525"/>
        <dbReference type="EC" id="5.3.1.16"/>
    </reaction>
</comment>
<dbReference type="InterPro" id="IPR044524">
    <property type="entry name" value="Isoase_HisA-like"/>
</dbReference>
<keyword evidence="8 9" id="KW-0413">Isomerase</keyword>
<dbReference type="SUPFAM" id="SSF51366">
    <property type="entry name" value="Ribulose-phoshate binding barrel"/>
    <property type="match status" value="1"/>
</dbReference>
<protein>
    <recommendedName>
        <fullName evidence="9 11">1-(5-phosphoribosyl)-5-[(5-phosphoribosylamino)methylideneamino] imidazole-4-carboxamide isomerase</fullName>
        <ecNumber evidence="9 11">5.3.1.16</ecNumber>
    </recommendedName>
    <alternativeName>
        <fullName evidence="9">Phosphoribosylformimino-5-aminoimidazole carboxamide ribotide isomerase</fullName>
    </alternativeName>
</protein>